<dbReference type="InParanoid" id="A0A067RAX0"/>
<evidence type="ECO:0000256" key="1">
    <source>
        <dbReference type="SAM" id="MobiDB-lite"/>
    </source>
</evidence>
<gene>
    <name evidence="2" type="ORF">L798_06001</name>
</gene>
<dbReference type="Proteomes" id="UP000027135">
    <property type="component" value="Unassembled WGS sequence"/>
</dbReference>
<evidence type="ECO:0000313" key="3">
    <source>
        <dbReference type="Proteomes" id="UP000027135"/>
    </source>
</evidence>
<accession>A0A067RAX0</accession>
<protein>
    <submittedName>
        <fullName evidence="2">Uncharacterized protein</fullName>
    </submittedName>
</protein>
<keyword evidence="3" id="KW-1185">Reference proteome</keyword>
<reference evidence="2 3" key="1">
    <citation type="journal article" date="2014" name="Nat. Commun.">
        <title>Molecular traces of alternative social organization in a termite genome.</title>
        <authorList>
            <person name="Terrapon N."/>
            <person name="Li C."/>
            <person name="Robertson H.M."/>
            <person name="Ji L."/>
            <person name="Meng X."/>
            <person name="Booth W."/>
            <person name="Chen Z."/>
            <person name="Childers C.P."/>
            <person name="Glastad K.M."/>
            <person name="Gokhale K."/>
            <person name="Gowin J."/>
            <person name="Gronenberg W."/>
            <person name="Hermansen R.A."/>
            <person name="Hu H."/>
            <person name="Hunt B.G."/>
            <person name="Huylmans A.K."/>
            <person name="Khalil S.M."/>
            <person name="Mitchell R.D."/>
            <person name="Munoz-Torres M.C."/>
            <person name="Mustard J.A."/>
            <person name="Pan H."/>
            <person name="Reese J.T."/>
            <person name="Scharf M.E."/>
            <person name="Sun F."/>
            <person name="Vogel H."/>
            <person name="Xiao J."/>
            <person name="Yang W."/>
            <person name="Yang Z."/>
            <person name="Yang Z."/>
            <person name="Zhou J."/>
            <person name="Zhu J."/>
            <person name="Brent C.S."/>
            <person name="Elsik C.G."/>
            <person name="Goodisman M.A."/>
            <person name="Liberles D.A."/>
            <person name="Roe R.M."/>
            <person name="Vargo E.L."/>
            <person name="Vilcinskas A."/>
            <person name="Wang J."/>
            <person name="Bornberg-Bauer E."/>
            <person name="Korb J."/>
            <person name="Zhang G."/>
            <person name="Liebig J."/>
        </authorList>
    </citation>
    <scope>NUCLEOTIDE SEQUENCE [LARGE SCALE GENOMIC DNA]</scope>
    <source>
        <tissue evidence="2">Whole organism</tissue>
    </source>
</reference>
<dbReference type="AlphaFoldDB" id="A0A067RAX0"/>
<sequence>MLIAALLQTIHRCCVTRIMWLTSFLTDPCNKKRRFHPFRGLRRIFRKKARHQHPGPELQDHSGVQQHVMLEGDGSPAQALDAHRSRSTSTLLSGEETAPRRRSGNGLFPCHSGLSVSHDSVFTAEHRTPHSSSEDLDTAQSSSSLSIQQLVLPGVRVSGNSSIISVTQETFKNGGKFS</sequence>
<organism evidence="2 3">
    <name type="scientific">Zootermopsis nevadensis</name>
    <name type="common">Dampwood termite</name>
    <dbReference type="NCBI Taxonomy" id="136037"/>
    <lineage>
        <taxon>Eukaryota</taxon>
        <taxon>Metazoa</taxon>
        <taxon>Ecdysozoa</taxon>
        <taxon>Arthropoda</taxon>
        <taxon>Hexapoda</taxon>
        <taxon>Insecta</taxon>
        <taxon>Pterygota</taxon>
        <taxon>Neoptera</taxon>
        <taxon>Polyneoptera</taxon>
        <taxon>Dictyoptera</taxon>
        <taxon>Blattodea</taxon>
        <taxon>Blattoidea</taxon>
        <taxon>Termitoidae</taxon>
        <taxon>Termopsidae</taxon>
        <taxon>Zootermopsis</taxon>
    </lineage>
</organism>
<dbReference type="EMBL" id="KK852629">
    <property type="protein sequence ID" value="KDR19880.1"/>
    <property type="molecule type" value="Genomic_DNA"/>
</dbReference>
<proteinExistence type="predicted"/>
<name>A0A067RAX0_ZOONE</name>
<evidence type="ECO:0000313" key="2">
    <source>
        <dbReference type="EMBL" id="KDR19880.1"/>
    </source>
</evidence>
<feature type="region of interest" description="Disordered" evidence="1">
    <location>
        <begin position="75"/>
        <end position="109"/>
    </location>
</feature>